<dbReference type="Proteomes" id="UP000054771">
    <property type="component" value="Unassembled WGS sequence"/>
</dbReference>
<keyword evidence="2" id="KW-0472">Membrane</keyword>
<proteinExistence type="predicted"/>
<dbReference type="AlphaFoldDB" id="A0A0U5HA48"/>
<evidence type="ECO:0000256" key="1">
    <source>
        <dbReference type="SAM" id="MobiDB-lite"/>
    </source>
</evidence>
<reference evidence="4" key="1">
    <citation type="journal article" date="2016" name="Genome Announc.">
        <title>Draft genome sequences of fungus Aspergillus calidoustus.</title>
        <authorList>
            <person name="Horn F."/>
            <person name="Linde J."/>
            <person name="Mattern D.J."/>
            <person name="Walther G."/>
            <person name="Guthke R."/>
            <person name="Scherlach K."/>
            <person name="Martin K."/>
            <person name="Brakhage A.A."/>
            <person name="Petzke L."/>
            <person name="Valiante V."/>
        </authorList>
    </citation>
    <scope>NUCLEOTIDE SEQUENCE [LARGE SCALE GENOMIC DNA]</scope>
    <source>
        <strain evidence="4">SF006504</strain>
    </source>
</reference>
<organism evidence="3 4">
    <name type="scientific">Aspergillus calidoustus</name>
    <dbReference type="NCBI Taxonomy" id="454130"/>
    <lineage>
        <taxon>Eukaryota</taxon>
        <taxon>Fungi</taxon>
        <taxon>Dikarya</taxon>
        <taxon>Ascomycota</taxon>
        <taxon>Pezizomycotina</taxon>
        <taxon>Eurotiomycetes</taxon>
        <taxon>Eurotiomycetidae</taxon>
        <taxon>Eurotiales</taxon>
        <taxon>Aspergillaceae</taxon>
        <taxon>Aspergillus</taxon>
        <taxon>Aspergillus subgen. Nidulantes</taxon>
    </lineage>
</organism>
<protein>
    <submittedName>
        <fullName evidence="3">Uncharacterized protein</fullName>
    </submittedName>
</protein>
<gene>
    <name evidence="3" type="ORF">ASPCAL14167</name>
</gene>
<evidence type="ECO:0000256" key="2">
    <source>
        <dbReference type="SAM" id="Phobius"/>
    </source>
</evidence>
<keyword evidence="2" id="KW-1133">Transmembrane helix</keyword>
<feature type="transmembrane region" description="Helical" evidence="2">
    <location>
        <begin position="29"/>
        <end position="52"/>
    </location>
</feature>
<name>A0A0U5HA48_ASPCI</name>
<sequence length="112" mass="12624">MIPIVLGLSIVEAILLQRTVLIDAPFRTVALGSATVNLIILVIYNLFIWPFFLNPLRHLPKAPLQCRPRYLRQSPRPPAPRVDQDHPQRWSHPFQGLFEPESALGDEPPGSA</sequence>
<dbReference type="EMBL" id="CDMC01000022">
    <property type="protein sequence ID" value="CEL11060.1"/>
    <property type="molecule type" value="Genomic_DNA"/>
</dbReference>
<evidence type="ECO:0000313" key="4">
    <source>
        <dbReference type="Proteomes" id="UP000054771"/>
    </source>
</evidence>
<dbReference type="STRING" id="454130.A0A0U5HA48"/>
<accession>A0A0U5HA48</accession>
<keyword evidence="2" id="KW-0812">Transmembrane</keyword>
<evidence type="ECO:0000313" key="3">
    <source>
        <dbReference type="EMBL" id="CEL11060.1"/>
    </source>
</evidence>
<keyword evidence="4" id="KW-1185">Reference proteome</keyword>
<feature type="region of interest" description="Disordered" evidence="1">
    <location>
        <begin position="70"/>
        <end position="112"/>
    </location>
</feature>